<gene>
    <name evidence="7" type="ORF">SYV04_40765</name>
</gene>
<keyword evidence="5" id="KW-0862">Zinc</keyword>
<dbReference type="NCBIfam" id="NF006112">
    <property type="entry name" value="PRK08262.1-3"/>
    <property type="match status" value="1"/>
</dbReference>
<organism evidence="7 8">
    <name type="scientific">Hyalangium rubrum</name>
    <dbReference type="NCBI Taxonomy" id="3103134"/>
    <lineage>
        <taxon>Bacteria</taxon>
        <taxon>Pseudomonadati</taxon>
        <taxon>Myxococcota</taxon>
        <taxon>Myxococcia</taxon>
        <taxon>Myxococcales</taxon>
        <taxon>Cystobacterineae</taxon>
        <taxon>Archangiaceae</taxon>
        <taxon>Hyalangium</taxon>
    </lineage>
</organism>
<comment type="caution">
    <text evidence="7">The sequence shown here is derived from an EMBL/GenBank/DDBJ whole genome shotgun (WGS) entry which is preliminary data.</text>
</comment>
<dbReference type="Proteomes" id="UP001291309">
    <property type="component" value="Unassembled WGS sequence"/>
</dbReference>
<dbReference type="SUPFAM" id="SSF55031">
    <property type="entry name" value="Bacterial exopeptidase dimerisation domain"/>
    <property type="match status" value="1"/>
</dbReference>
<accession>A0ABU5HH57</accession>
<evidence type="ECO:0000256" key="5">
    <source>
        <dbReference type="ARBA" id="ARBA00022833"/>
    </source>
</evidence>
<keyword evidence="2" id="KW-0645">Protease</keyword>
<keyword evidence="3" id="KW-0479">Metal-binding</keyword>
<dbReference type="Gene3D" id="1.10.150.900">
    <property type="match status" value="1"/>
</dbReference>
<comment type="similarity">
    <text evidence="1">Belongs to the peptidase M20A family.</text>
</comment>
<protein>
    <submittedName>
        <fullName evidence="7">M20 family peptidase</fullName>
    </submittedName>
</protein>
<evidence type="ECO:0000256" key="4">
    <source>
        <dbReference type="ARBA" id="ARBA00022801"/>
    </source>
</evidence>
<name>A0ABU5HH57_9BACT</name>
<dbReference type="Gene3D" id="3.30.70.360">
    <property type="match status" value="1"/>
</dbReference>
<evidence type="ECO:0000313" key="8">
    <source>
        <dbReference type="Proteomes" id="UP001291309"/>
    </source>
</evidence>
<keyword evidence="4" id="KW-0378">Hydrolase</keyword>
<dbReference type="EMBL" id="JAXIVS010000023">
    <property type="protein sequence ID" value="MDY7232790.1"/>
    <property type="molecule type" value="Genomic_DNA"/>
</dbReference>
<sequence length="490" mass="51752">MGKVAKSVLGLLAALVLLLVVILVRTATYAPPAAVDPANVQLAPAVTFDRARAAEHLSQAIQIPTISHQDPSENQPAEWERLHAWLQTTYPSAHAAMTRELVAGHTLVYTWKGTDANLSPIVLMAHQDVVPVTKGTEKDWKHPPFAGVIAEGSVWGRGTLDNKGSLVSIFEALEALALQGFSPRRTVMLVLGHDEEANGLGAQGVAALFKSRGITAEFVLDEGMVVISDNPITRAPLAIIGVAEKGYATLVVTAQATGGHSSTPPKETGVTTLARAVTAIVEDPFPLDFQGPGAAMVRSAAAHASFPVKMAVANTWLFEPLLVSQVGATPEGAALLHTTIAPTMLKGSPKENVLPQEATAWINYRFAPGDASTEVMARAKAAVGDLPVTLSWTKTPNEASPVSSTTSESWKALAAVAGEISGAPVAPGLVLAGTDSRYLQPVAKDVYRFQPIELTMASTSQIHGTNEHLSLEGMERMVQFYARLIATTAR</sequence>
<dbReference type="Gene3D" id="3.40.630.10">
    <property type="entry name" value="Zn peptidases"/>
    <property type="match status" value="1"/>
</dbReference>
<evidence type="ECO:0000259" key="6">
    <source>
        <dbReference type="Pfam" id="PF07687"/>
    </source>
</evidence>
<dbReference type="InterPro" id="IPR047177">
    <property type="entry name" value="Pept_M20A"/>
</dbReference>
<feature type="domain" description="Peptidase M20 dimerisation" evidence="6">
    <location>
        <begin position="242"/>
        <end position="385"/>
    </location>
</feature>
<dbReference type="Pfam" id="PF01546">
    <property type="entry name" value="Peptidase_M20"/>
    <property type="match status" value="1"/>
</dbReference>
<dbReference type="PANTHER" id="PTHR45962">
    <property type="entry name" value="N-FATTY-ACYL-AMINO ACID SYNTHASE/HYDROLASE PM20D1"/>
    <property type="match status" value="1"/>
</dbReference>
<evidence type="ECO:0000256" key="3">
    <source>
        <dbReference type="ARBA" id="ARBA00022723"/>
    </source>
</evidence>
<keyword evidence="8" id="KW-1185">Reference proteome</keyword>
<dbReference type="Pfam" id="PF07687">
    <property type="entry name" value="M20_dimer"/>
    <property type="match status" value="1"/>
</dbReference>
<dbReference type="InterPro" id="IPR002933">
    <property type="entry name" value="Peptidase_M20"/>
</dbReference>
<proteinExistence type="inferred from homology"/>
<dbReference type="SUPFAM" id="SSF53187">
    <property type="entry name" value="Zn-dependent exopeptidases"/>
    <property type="match status" value="1"/>
</dbReference>
<evidence type="ECO:0000256" key="1">
    <source>
        <dbReference type="ARBA" id="ARBA00006247"/>
    </source>
</evidence>
<dbReference type="InterPro" id="IPR036264">
    <property type="entry name" value="Bact_exopeptidase_dim_dom"/>
</dbReference>
<dbReference type="PANTHER" id="PTHR45962:SF1">
    <property type="entry name" value="N-FATTY-ACYL-AMINO ACID SYNTHASE_HYDROLASE PM20D1"/>
    <property type="match status" value="1"/>
</dbReference>
<dbReference type="InterPro" id="IPR011650">
    <property type="entry name" value="Peptidase_M20_dimer"/>
</dbReference>
<reference evidence="7 8" key="1">
    <citation type="submission" date="2023-12" db="EMBL/GenBank/DDBJ databases">
        <title>the genome sequence of Hyalangium sp. s54d21.</title>
        <authorList>
            <person name="Zhang X."/>
        </authorList>
    </citation>
    <scope>NUCLEOTIDE SEQUENCE [LARGE SCALE GENOMIC DNA]</scope>
    <source>
        <strain evidence="8">s54d21</strain>
    </source>
</reference>
<evidence type="ECO:0000313" key="7">
    <source>
        <dbReference type="EMBL" id="MDY7232790.1"/>
    </source>
</evidence>
<dbReference type="RefSeq" id="WP_321551505.1">
    <property type="nucleotide sequence ID" value="NZ_JAXIVS010000023.1"/>
</dbReference>
<evidence type="ECO:0000256" key="2">
    <source>
        <dbReference type="ARBA" id="ARBA00022670"/>
    </source>
</evidence>